<reference evidence="2" key="1">
    <citation type="journal article" date="2023" name="G3 (Bethesda)">
        <title>Whole genome assemblies of Zophobas morio and Tenebrio molitor.</title>
        <authorList>
            <person name="Kaur S."/>
            <person name="Stinson S.A."/>
            <person name="diCenzo G.C."/>
        </authorList>
    </citation>
    <scope>NUCLEOTIDE SEQUENCE</scope>
    <source>
        <strain evidence="2">QUZm001</strain>
    </source>
</reference>
<keyword evidence="3" id="KW-1185">Reference proteome</keyword>
<dbReference type="SMART" id="SM00355">
    <property type="entry name" value="ZnF_C2H2"/>
    <property type="match status" value="2"/>
</dbReference>
<name>A0AA38HUV1_9CUCU</name>
<dbReference type="InterPro" id="IPR013087">
    <property type="entry name" value="Znf_C2H2_type"/>
</dbReference>
<evidence type="ECO:0000313" key="3">
    <source>
        <dbReference type="Proteomes" id="UP001168821"/>
    </source>
</evidence>
<dbReference type="EMBL" id="JALNTZ010000007">
    <property type="protein sequence ID" value="KAJ3644413.1"/>
    <property type="molecule type" value="Genomic_DNA"/>
</dbReference>
<protein>
    <recommendedName>
        <fullName evidence="1">C2H2-type domain-containing protein</fullName>
    </recommendedName>
</protein>
<organism evidence="2 3">
    <name type="scientific">Zophobas morio</name>
    <dbReference type="NCBI Taxonomy" id="2755281"/>
    <lineage>
        <taxon>Eukaryota</taxon>
        <taxon>Metazoa</taxon>
        <taxon>Ecdysozoa</taxon>
        <taxon>Arthropoda</taxon>
        <taxon>Hexapoda</taxon>
        <taxon>Insecta</taxon>
        <taxon>Pterygota</taxon>
        <taxon>Neoptera</taxon>
        <taxon>Endopterygota</taxon>
        <taxon>Coleoptera</taxon>
        <taxon>Polyphaga</taxon>
        <taxon>Cucujiformia</taxon>
        <taxon>Tenebrionidae</taxon>
        <taxon>Zophobas</taxon>
    </lineage>
</organism>
<feature type="domain" description="C2H2-type" evidence="1">
    <location>
        <begin position="14"/>
        <end position="37"/>
    </location>
</feature>
<comment type="caution">
    <text evidence="2">The sequence shown here is derived from an EMBL/GenBank/DDBJ whole genome shotgun (WGS) entry which is preliminary data.</text>
</comment>
<evidence type="ECO:0000313" key="2">
    <source>
        <dbReference type="EMBL" id="KAJ3644413.1"/>
    </source>
</evidence>
<proteinExistence type="predicted"/>
<accession>A0AA38HUV1</accession>
<sequence length="95" mass="11428">MLSKHTRDEDIKWFKYELCPYKGKRKYDLKSHVMYRHAKSHSVKWFECDKCCAGNGLKNCLKENKIYQCDECPFIARMKSNMIQHKKQEHQVDGI</sequence>
<feature type="domain" description="C2H2-type" evidence="1">
    <location>
        <begin position="67"/>
        <end position="90"/>
    </location>
</feature>
<gene>
    <name evidence="2" type="ORF">Zmor_022146</name>
</gene>
<evidence type="ECO:0000259" key="1">
    <source>
        <dbReference type="SMART" id="SM00355"/>
    </source>
</evidence>
<dbReference type="AlphaFoldDB" id="A0AA38HUV1"/>
<dbReference type="Proteomes" id="UP001168821">
    <property type="component" value="Unassembled WGS sequence"/>
</dbReference>